<dbReference type="FunFam" id="2.60.120.260:FF:000002">
    <property type="entry name" value="Coagulation factor VIII"/>
    <property type="match status" value="1"/>
</dbReference>
<evidence type="ECO:0000256" key="1">
    <source>
        <dbReference type="ARBA" id="ARBA00010241"/>
    </source>
</evidence>
<evidence type="ECO:0000256" key="2">
    <source>
        <dbReference type="ARBA" id="ARBA00023157"/>
    </source>
</evidence>
<dbReference type="InterPro" id="IPR000421">
    <property type="entry name" value="FA58C"/>
</dbReference>
<reference evidence="5" key="2">
    <citation type="submission" date="2025-08" db="UniProtKB">
        <authorList>
            <consortium name="RefSeq"/>
        </authorList>
    </citation>
    <scope>IDENTIFICATION</scope>
    <source>
        <strain evidence="5">S238N-H82</strain>
        <tissue evidence="5">Testes</tissue>
    </source>
</reference>
<dbReference type="Pfam" id="PF00754">
    <property type="entry name" value="F5_F8_type_C"/>
    <property type="match status" value="2"/>
</dbReference>
<organism evidence="4 5">
    <name type="scientific">Branchiostoma floridae</name>
    <name type="common">Florida lancelet</name>
    <name type="synonym">Amphioxus</name>
    <dbReference type="NCBI Taxonomy" id="7739"/>
    <lineage>
        <taxon>Eukaryota</taxon>
        <taxon>Metazoa</taxon>
        <taxon>Chordata</taxon>
        <taxon>Cephalochordata</taxon>
        <taxon>Leptocardii</taxon>
        <taxon>Amphioxiformes</taxon>
        <taxon>Branchiostomatidae</taxon>
        <taxon>Branchiostoma</taxon>
    </lineage>
</organism>
<dbReference type="GeneID" id="118422150"/>
<dbReference type="PANTHER" id="PTHR24543">
    <property type="entry name" value="MULTICOPPER OXIDASE-RELATED"/>
    <property type="match status" value="1"/>
</dbReference>
<protein>
    <submittedName>
        <fullName evidence="5">EGF-like repeat and discoidin I-like domain-containing protein 3</fullName>
    </submittedName>
</protein>
<evidence type="ECO:0000313" key="4">
    <source>
        <dbReference type="Proteomes" id="UP000001554"/>
    </source>
</evidence>
<dbReference type="FunFam" id="2.60.120.260:FF:000016">
    <property type="entry name" value="Contactin-associated protein-like 4 isoform 1"/>
    <property type="match status" value="1"/>
</dbReference>
<dbReference type="SMART" id="SM00231">
    <property type="entry name" value="FA58C"/>
    <property type="match status" value="2"/>
</dbReference>
<dbReference type="RefSeq" id="XP_035685560.1">
    <property type="nucleotide sequence ID" value="XM_035829667.1"/>
</dbReference>
<gene>
    <name evidence="5" type="primary">LOC118422150</name>
</gene>
<dbReference type="OMA" id="CPCRSER"/>
<dbReference type="Proteomes" id="UP000001554">
    <property type="component" value="Chromosome 9"/>
</dbReference>
<dbReference type="PROSITE" id="PS50022">
    <property type="entry name" value="FA58C_3"/>
    <property type="match status" value="2"/>
</dbReference>
<reference evidence="4" key="1">
    <citation type="journal article" date="2020" name="Nat. Ecol. Evol.">
        <title>Deeply conserved synteny resolves early events in vertebrate evolution.</title>
        <authorList>
            <person name="Simakov O."/>
            <person name="Marletaz F."/>
            <person name="Yue J.X."/>
            <person name="O'Connell B."/>
            <person name="Jenkins J."/>
            <person name="Brandt A."/>
            <person name="Calef R."/>
            <person name="Tung C.H."/>
            <person name="Huang T.K."/>
            <person name="Schmutz J."/>
            <person name="Satoh N."/>
            <person name="Yu J.K."/>
            <person name="Putnam N.H."/>
            <person name="Green R.E."/>
            <person name="Rokhsar D.S."/>
        </authorList>
    </citation>
    <scope>NUCLEOTIDE SEQUENCE [LARGE SCALE GENOMIC DNA]</scope>
    <source>
        <strain evidence="4">S238N-H82</strain>
    </source>
</reference>
<dbReference type="InterPro" id="IPR008979">
    <property type="entry name" value="Galactose-bd-like_sf"/>
</dbReference>
<dbReference type="CDD" id="cd00057">
    <property type="entry name" value="FA58C"/>
    <property type="match status" value="2"/>
</dbReference>
<comment type="similarity">
    <text evidence="1">Belongs to the neurexin family.</text>
</comment>
<accession>A0A9J7LPF4</accession>
<feature type="domain" description="F5/8 type C" evidence="3">
    <location>
        <begin position="1"/>
        <end position="142"/>
    </location>
</feature>
<dbReference type="KEGG" id="bfo:118422150"/>
<feature type="domain" description="F5/8 type C" evidence="3">
    <location>
        <begin position="147"/>
        <end position="297"/>
    </location>
</feature>
<keyword evidence="4" id="KW-1185">Reference proteome</keyword>
<dbReference type="SUPFAM" id="SSF49785">
    <property type="entry name" value="Galactose-binding domain-like"/>
    <property type="match status" value="2"/>
</dbReference>
<sequence>MENGDIKDSSITYSSFYVNAHSKHPRLNTNIGYGGWLTGVNAAGQWLQVDLGGAAKVQGVITEGRAGHNQWVESYKLQFSWDGSSWTTYKDSDGSDKVFTGNKNWHTEVANILRPPASTRYIRFVVQTWHRRQSLRVEILGCMDTGCRSPLGMESGHILDGSITASSEGVDVRCKKAHGRLNQAVNMAWCAGNQNAGEWIQVDLGFARVSGVITRGRDLQGHTPQYVTSYKLLFSKDGESWTTCKDRDGSYKVFTGNSDTTSPVLHVLHPPVSTRYIRVVVLTWHQHICMRLEVLGCYSVGISSS</sequence>
<dbReference type="OrthoDB" id="10046852at2759"/>
<dbReference type="Gene3D" id="2.60.120.260">
    <property type="entry name" value="Galactose-binding domain-like"/>
    <property type="match status" value="2"/>
</dbReference>
<name>A0A9J7LPF4_BRAFL</name>
<evidence type="ECO:0000313" key="5">
    <source>
        <dbReference type="RefSeq" id="XP_035685560.1"/>
    </source>
</evidence>
<proteinExistence type="inferred from homology"/>
<keyword evidence="2" id="KW-1015">Disulfide bond</keyword>
<dbReference type="AlphaFoldDB" id="A0A9J7LPF4"/>
<evidence type="ECO:0000259" key="3">
    <source>
        <dbReference type="PROSITE" id="PS50022"/>
    </source>
</evidence>
<dbReference type="PANTHER" id="PTHR24543:SF291">
    <property type="entry name" value="SMOKE ALARM, ISOFORM D"/>
    <property type="match status" value="1"/>
</dbReference>